<keyword evidence="1" id="KW-0808">Transferase</keyword>
<organism evidence="1 2">
    <name type="scientific">Aliikangiella maris</name>
    <dbReference type="NCBI Taxonomy" id="3162458"/>
    <lineage>
        <taxon>Bacteria</taxon>
        <taxon>Pseudomonadati</taxon>
        <taxon>Pseudomonadota</taxon>
        <taxon>Gammaproteobacteria</taxon>
        <taxon>Oceanospirillales</taxon>
        <taxon>Pleioneaceae</taxon>
        <taxon>Aliikangiella</taxon>
    </lineage>
</organism>
<dbReference type="InterPro" id="IPR051678">
    <property type="entry name" value="AGP_Transferase"/>
</dbReference>
<dbReference type="PANTHER" id="PTHR21310:SF15">
    <property type="entry name" value="AMINOGLYCOSIDE PHOSPHOTRANSFERASE DOMAIN-CONTAINING PROTEIN"/>
    <property type="match status" value="1"/>
</dbReference>
<dbReference type="InterPro" id="IPR011009">
    <property type="entry name" value="Kinase-like_dom_sf"/>
</dbReference>
<comment type="caution">
    <text evidence="1">The sequence shown here is derived from an EMBL/GenBank/DDBJ whole genome shotgun (WGS) entry which is preliminary data.</text>
</comment>
<dbReference type="SUPFAM" id="SSF56112">
    <property type="entry name" value="Protein kinase-like (PK-like)"/>
    <property type="match status" value="1"/>
</dbReference>
<dbReference type="GO" id="GO:0016301">
    <property type="term" value="F:kinase activity"/>
    <property type="evidence" value="ECO:0007669"/>
    <property type="project" value="UniProtKB-KW"/>
</dbReference>
<keyword evidence="1" id="KW-0418">Kinase</keyword>
<gene>
    <name evidence="1" type="ORF">ABVT43_03130</name>
</gene>
<dbReference type="PIRSF" id="PIRSF000707">
    <property type="entry name" value="Hygromycin-B_kinase"/>
    <property type="match status" value="1"/>
</dbReference>
<sequence length="323" mass="37114">MPNTFDDIIPENPDYFQAINIVEKKTLPYWRPVIDYLLQKHNLSQMKISQISEGSNALFNVGNEYILKIVPPNWKYQGEAEVASIQLLSGKLPLSIPNLLVYGEINNWFYVIMTLLPGENLAVKWPTMSLEDRSIITQEVGYFMRTLHQVNVAMESPLRASWSEYINQLYADCLARHQRKNIAPQLLDQLPTYLEKNPYQMDDGQDIFIHMDLHPWNIMIAHKNDKPTVSGILDFGDAIIGRSRLLELATPLLFLCQGNKQLCETLLRSYSLLSDSNRPQLQTDLMVTSLLRPACDFNFVMAQVARSAPRDTWEQIGQQLFPI</sequence>
<dbReference type="CDD" id="cd05120">
    <property type="entry name" value="APH_ChoK_like"/>
    <property type="match status" value="1"/>
</dbReference>
<protein>
    <submittedName>
        <fullName evidence="1">Aminoglycoside 3'-phosphotransferase/choline kinase family protein</fullName>
        <ecNumber evidence="1">2.7.-.-</ecNumber>
    </submittedName>
</protein>
<dbReference type="Proteomes" id="UP001548189">
    <property type="component" value="Unassembled WGS sequence"/>
</dbReference>
<name>A0ABV2BQ92_9GAMM</name>
<reference evidence="1 2" key="1">
    <citation type="submission" date="2024-06" db="EMBL/GenBank/DDBJ databases">
        <authorList>
            <person name="Li F."/>
        </authorList>
    </citation>
    <scope>NUCLEOTIDE SEQUENCE [LARGE SCALE GENOMIC DNA]</scope>
    <source>
        <strain evidence="1 2">GXAS 311</strain>
    </source>
</reference>
<evidence type="ECO:0000313" key="2">
    <source>
        <dbReference type="Proteomes" id="UP001548189"/>
    </source>
</evidence>
<dbReference type="PANTHER" id="PTHR21310">
    <property type="entry name" value="AMINOGLYCOSIDE PHOSPHOTRANSFERASE-RELATED-RELATED"/>
    <property type="match status" value="1"/>
</dbReference>
<dbReference type="Pfam" id="PF01636">
    <property type="entry name" value="APH"/>
    <property type="match status" value="1"/>
</dbReference>
<evidence type="ECO:0000313" key="1">
    <source>
        <dbReference type="EMBL" id="MET1254112.1"/>
    </source>
</evidence>
<dbReference type="InterPro" id="IPR016259">
    <property type="entry name" value="Hygromycin-B_Kinase"/>
</dbReference>
<dbReference type="InterPro" id="IPR002575">
    <property type="entry name" value="Aminoglycoside_PTrfase"/>
</dbReference>
<dbReference type="Gene3D" id="3.90.1200.10">
    <property type="match status" value="1"/>
</dbReference>
<keyword evidence="2" id="KW-1185">Reference proteome</keyword>
<dbReference type="EMBL" id="JBEVCJ010000002">
    <property type="protein sequence ID" value="MET1254112.1"/>
    <property type="molecule type" value="Genomic_DNA"/>
</dbReference>
<dbReference type="EC" id="2.7.-.-" evidence="1"/>
<proteinExistence type="predicted"/>
<accession>A0ABV2BQ92</accession>